<organism evidence="3 4">
    <name type="scientific">Drosophila suzukii</name>
    <name type="common">Spotted-wing drosophila fruit fly</name>
    <dbReference type="NCBI Taxonomy" id="28584"/>
    <lineage>
        <taxon>Eukaryota</taxon>
        <taxon>Metazoa</taxon>
        <taxon>Ecdysozoa</taxon>
        <taxon>Arthropoda</taxon>
        <taxon>Hexapoda</taxon>
        <taxon>Insecta</taxon>
        <taxon>Pterygota</taxon>
        <taxon>Neoptera</taxon>
        <taxon>Endopterygota</taxon>
        <taxon>Diptera</taxon>
        <taxon>Brachycera</taxon>
        <taxon>Muscomorpha</taxon>
        <taxon>Ephydroidea</taxon>
        <taxon>Drosophilidae</taxon>
        <taxon>Drosophila</taxon>
        <taxon>Sophophora</taxon>
    </lineage>
</organism>
<dbReference type="Gene3D" id="3.30.420.10">
    <property type="entry name" value="Ribonuclease H-like superfamily/Ribonuclease H"/>
    <property type="match status" value="2"/>
</dbReference>
<dbReference type="InterPro" id="IPR012337">
    <property type="entry name" value="RNaseH-like_sf"/>
</dbReference>
<dbReference type="RefSeq" id="XP_070854983.1">
    <property type="nucleotide sequence ID" value="XM_070998882.1"/>
</dbReference>
<accession>A0ABM4TYF5</accession>
<dbReference type="GeneID" id="139354629"/>
<protein>
    <recommendedName>
        <fullName evidence="2">Integrase catalytic domain-containing protein</fullName>
    </recommendedName>
</protein>
<evidence type="ECO:0000313" key="3">
    <source>
        <dbReference type="Proteomes" id="UP001652628"/>
    </source>
</evidence>
<gene>
    <name evidence="4" type="primary">LOC139354629</name>
</gene>
<dbReference type="PANTHER" id="PTHR37984:SF5">
    <property type="entry name" value="PROTEIN NYNRIN-LIKE"/>
    <property type="match status" value="1"/>
</dbReference>
<reference evidence="4" key="1">
    <citation type="submission" date="2025-08" db="UniProtKB">
        <authorList>
            <consortium name="RefSeq"/>
        </authorList>
    </citation>
    <scope>IDENTIFICATION</scope>
</reference>
<dbReference type="SUPFAM" id="SSF53098">
    <property type="entry name" value="Ribonuclease H-like"/>
    <property type="match status" value="1"/>
</dbReference>
<feature type="region of interest" description="Disordered" evidence="1">
    <location>
        <begin position="1"/>
        <end position="28"/>
    </location>
</feature>
<sequence length="263" mass="30217">MKRWFELPPEEPDEDADFEDDPPHESCEDAEICGRQEGQYHYDDIKPIPFSTIHVDHLGPFPKSSKRNEHILVIVDAFTKFTIVRAVKSTATKHVLDVLQDVTSYLGMPDRIVTDRGTAFTSKDFEKANGHAERTNRIILSMLLPSNDIDKRWDDNIRSIQWSINTMLLYGYEPRDILKNAITNIIQSQDQKMLTDVELDQLRADAARTVNDHRAAAKKRYDAKHAKPTVYSLGDLVLVENEKISLTHNESRDTTSRCIRPTR</sequence>
<evidence type="ECO:0000259" key="2">
    <source>
        <dbReference type="PROSITE" id="PS50994"/>
    </source>
</evidence>
<feature type="domain" description="Integrase catalytic" evidence="2">
    <location>
        <begin position="45"/>
        <end position="127"/>
    </location>
</feature>
<proteinExistence type="predicted"/>
<feature type="compositionally biased region" description="Acidic residues" evidence="1">
    <location>
        <begin position="8"/>
        <end position="20"/>
    </location>
</feature>
<dbReference type="PROSITE" id="PS50994">
    <property type="entry name" value="INTEGRASE"/>
    <property type="match status" value="1"/>
</dbReference>
<dbReference type="InterPro" id="IPR001584">
    <property type="entry name" value="Integrase_cat-core"/>
</dbReference>
<name>A0ABM4TYF5_DROSZ</name>
<keyword evidence="3" id="KW-1185">Reference proteome</keyword>
<dbReference type="Proteomes" id="UP001652628">
    <property type="component" value="Unplaced"/>
</dbReference>
<evidence type="ECO:0000313" key="4">
    <source>
        <dbReference type="RefSeq" id="XP_070854983.1"/>
    </source>
</evidence>
<dbReference type="Pfam" id="PF00665">
    <property type="entry name" value="rve"/>
    <property type="match status" value="1"/>
</dbReference>
<dbReference type="PANTHER" id="PTHR37984">
    <property type="entry name" value="PROTEIN CBG26694"/>
    <property type="match status" value="1"/>
</dbReference>
<dbReference type="InterPro" id="IPR036397">
    <property type="entry name" value="RNaseH_sf"/>
</dbReference>
<evidence type="ECO:0000256" key="1">
    <source>
        <dbReference type="SAM" id="MobiDB-lite"/>
    </source>
</evidence>
<dbReference type="InterPro" id="IPR050951">
    <property type="entry name" value="Retrovirus_Pol_polyprotein"/>
</dbReference>